<reference evidence="1 2" key="1">
    <citation type="submission" date="2023-07" db="EMBL/GenBank/DDBJ databases">
        <authorList>
            <person name="Peeters C."/>
        </authorList>
    </citation>
    <scope>NUCLEOTIDE SEQUENCE [LARGE SCALE GENOMIC DNA]</scope>
    <source>
        <strain evidence="1 2">LMG 19083</strain>
    </source>
</reference>
<gene>
    <name evidence="1" type="ORF">LMG19083_02179</name>
</gene>
<dbReference type="Proteomes" id="UP001189813">
    <property type="component" value="Unassembled WGS sequence"/>
</dbReference>
<keyword evidence="2" id="KW-1185">Reference proteome</keyword>
<comment type="caution">
    <text evidence="1">The sequence shown here is derived from an EMBL/GenBank/DDBJ whole genome shotgun (WGS) entry which is preliminary data.</text>
</comment>
<evidence type="ECO:0000313" key="1">
    <source>
        <dbReference type="EMBL" id="CAJ0791643.1"/>
    </source>
</evidence>
<evidence type="ECO:0000313" key="2">
    <source>
        <dbReference type="Proteomes" id="UP001189813"/>
    </source>
</evidence>
<dbReference type="EMBL" id="CATZBU010000004">
    <property type="protein sequence ID" value="CAJ0791643.1"/>
    <property type="molecule type" value="Genomic_DNA"/>
</dbReference>
<protein>
    <submittedName>
        <fullName evidence="1">Uncharacterized protein</fullName>
    </submittedName>
</protein>
<proteinExistence type="predicted"/>
<organism evidence="1 2">
    <name type="scientific">Ralstonia psammae</name>
    <dbReference type="NCBI Taxonomy" id="3058598"/>
    <lineage>
        <taxon>Bacteria</taxon>
        <taxon>Pseudomonadati</taxon>
        <taxon>Pseudomonadota</taxon>
        <taxon>Betaproteobacteria</taxon>
        <taxon>Burkholderiales</taxon>
        <taxon>Burkholderiaceae</taxon>
        <taxon>Ralstonia</taxon>
    </lineage>
</organism>
<name>A0ABM9JFH9_9RALS</name>
<accession>A0ABM9JFH9</accession>
<sequence>MDVSPLGHRRPFRRDSFLLAWHSARGYYWGNNARSLPAEAGIAIAAELLPQEANLDMCITCLRVDAYSRNIAMAATPMIAVAVPLRTFRDGP</sequence>